<accession>A0AAV4QC40</accession>
<evidence type="ECO:0000313" key="1">
    <source>
        <dbReference type="EMBL" id="GIY06655.1"/>
    </source>
</evidence>
<dbReference type="AlphaFoldDB" id="A0AAV4QC40"/>
<dbReference type="Proteomes" id="UP001054837">
    <property type="component" value="Unassembled WGS sequence"/>
</dbReference>
<evidence type="ECO:0000313" key="2">
    <source>
        <dbReference type="Proteomes" id="UP001054837"/>
    </source>
</evidence>
<gene>
    <name evidence="1" type="ORF">CDAR_100121</name>
</gene>
<protein>
    <submittedName>
        <fullName evidence="1">Uncharacterized protein</fullName>
    </submittedName>
</protein>
<organism evidence="1 2">
    <name type="scientific">Caerostris darwini</name>
    <dbReference type="NCBI Taxonomy" id="1538125"/>
    <lineage>
        <taxon>Eukaryota</taxon>
        <taxon>Metazoa</taxon>
        <taxon>Ecdysozoa</taxon>
        <taxon>Arthropoda</taxon>
        <taxon>Chelicerata</taxon>
        <taxon>Arachnida</taxon>
        <taxon>Araneae</taxon>
        <taxon>Araneomorphae</taxon>
        <taxon>Entelegynae</taxon>
        <taxon>Araneoidea</taxon>
        <taxon>Araneidae</taxon>
        <taxon>Caerostris</taxon>
    </lineage>
</organism>
<proteinExistence type="predicted"/>
<keyword evidence="2" id="KW-1185">Reference proteome</keyword>
<reference evidence="1 2" key="1">
    <citation type="submission" date="2021-06" db="EMBL/GenBank/DDBJ databases">
        <title>Caerostris darwini draft genome.</title>
        <authorList>
            <person name="Kono N."/>
            <person name="Arakawa K."/>
        </authorList>
    </citation>
    <scope>NUCLEOTIDE SEQUENCE [LARGE SCALE GENOMIC DNA]</scope>
</reference>
<dbReference type="EMBL" id="BPLQ01004241">
    <property type="protein sequence ID" value="GIY06655.1"/>
    <property type="molecule type" value="Genomic_DNA"/>
</dbReference>
<comment type="caution">
    <text evidence="1">The sequence shown here is derived from an EMBL/GenBank/DDBJ whole genome shotgun (WGS) entry which is preliminary data.</text>
</comment>
<name>A0AAV4QC40_9ARAC</name>
<sequence length="103" mass="11951">MDFFNSSMDDVTNEVPLLMVRKPLLLRGNFFIKGFESFLKLPLMFCSRDFRKLTERVIGTEFFRAYAPKETRCVVDVYCNDDDDTMRSGSFPGVSQRTSEVVK</sequence>